<organism evidence="5">
    <name type="scientific">hydrothermal vent metagenome</name>
    <dbReference type="NCBI Taxonomy" id="652676"/>
    <lineage>
        <taxon>unclassified sequences</taxon>
        <taxon>metagenomes</taxon>
        <taxon>ecological metagenomes</taxon>
    </lineage>
</organism>
<dbReference type="InterPro" id="IPR050669">
    <property type="entry name" value="Hemerythrin"/>
</dbReference>
<dbReference type="PANTHER" id="PTHR37164">
    <property type="entry name" value="BACTERIOHEMERYTHRIN"/>
    <property type="match status" value="1"/>
</dbReference>
<dbReference type="InterPro" id="IPR012827">
    <property type="entry name" value="Hemerythrin_metal-bd"/>
</dbReference>
<evidence type="ECO:0000313" key="5">
    <source>
        <dbReference type="EMBL" id="VAX24011.1"/>
    </source>
</evidence>
<dbReference type="AlphaFoldDB" id="A0A3B1CBI3"/>
<sequence length="145" mass="16890">MSVLGDEMSKFEWDPSFSVGIKKYDDQHKVIIDYINKLRDSLPVKDNRDTVGEILTKMTEYTVSHFLDEEIELYRHNYPGYNAHKELHDKLISEIRNFQVSFRVGKVSSRKISIEIIAVLTEWLVNHILKVDKQYAGFLASKGVK</sequence>
<evidence type="ECO:0000256" key="3">
    <source>
        <dbReference type="ARBA" id="ARBA00023004"/>
    </source>
</evidence>
<reference evidence="5" key="1">
    <citation type="submission" date="2018-06" db="EMBL/GenBank/DDBJ databases">
        <authorList>
            <person name="Zhirakovskaya E."/>
        </authorList>
    </citation>
    <scope>NUCLEOTIDE SEQUENCE</scope>
</reference>
<evidence type="ECO:0000259" key="4">
    <source>
        <dbReference type="Pfam" id="PF01814"/>
    </source>
</evidence>
<evidence type="ECO:0000256" key="1">
    <source>
        <dbReference type="ARBA" id="ARBA00010587"/>
    </source>
</evidence>
<dbReference type="EMBL" id="UOGE01000092">
    <property type="protein sequence ID" value="VAX24011.1"/>
    <property type="molecule type" value="Genomic_DNA"/>
</dbReference>
<accession>A0A3B1CBI3</accession>
<gene>
    <name evidence="5" type="ORF">MNBD_NITROSPINAE02-2213</name>
</gene>
<dbReference type="Pfam" id="PF01814">
    <property type="entry name" value="Hemerythrin"/>
    <property type="match status" value="1"/>
</dbReference>
<dbReference type="PANTHER" id="PTHR37164:SF1">
    <property type="entry name" value="BACTERIOHEMERYTHRIN"/>
    <property type="match status" value="1"/>
</dbReference>
<dbReference type="Gene3D" id="1.20.120.50">
    <property type="entry name" value="Hemerythrin-like"/>
    <property type="match status" value="1"/>
</dbReference>
<feature type="domain" description="Hemerythrin-like" evidence="4">
    <location>
        <begin position="20"/>
        <end position="137"/>
    </location>
</feature>
<keyword evidence="2" id="KW-0479">Metal-binding</keyword>
<dbReference type="GO" id="GO:0046872">
    <property type="term" value="F:metal ion binding"/>
    <property type="evidence" value="ECO:0007669"/>
    <property type="project" value="UniProtKB-KW"/>
</dbReference>
<comment type="similarity">
    <text evidence="1">Belongs to the hemerythrin family.</text>
</comment>
<keyword evidence="3" id="KW-0408">Iron</keyword>
<evidence type="ECO:0000256" key="2">
    <source>
        <dbReference type="ARBA" id="ARBA00022723"/>
    </source>
</evidence>
<dbReference type="PROSITE" id="PS00550">
    <property type="entry name" value="HEMERYTHRINS"/>
    <property type="match status" value="1"/>
</dbReference>
<dbReference type="NCBIfam" id="TIGR02481">
    <property type="entry name" value="hemeryth_dom"/>
    <property type="match status" value="1"/>
</dbReference>
<dbReference type="InterPro" id="IPR012312">
    <property type="entry name" value="Hemerythrin-like"/>
</dbReference>
<dbReference type="InterPro" id="IPR016131">
    <property type="entry name" value="Haemerythrin_Fe_BS"/>
</dbReference>
<dbReference type="NCBIfam" id="NF033749">
    <property type="entry name" value="bact_hemeryth"/>
    <property type="match status" value="1"/>
</dbReference>
<name>A0A3B1CBI3_9ZZZZ</name>
<dbReference type="CDD" id="cd12107">
    <property type="entry name" value="Hemerythrin"/>
    <property type="match status" value="1"/>
</dbReference>
<proteinExistence type="inferred from homology"/>
<dbReference type="SUPFAM" id="SSF47188">
    <property type="entry name" value="Hemerythrin-like"/>
    <property type="match status" value="1"/>
</dbReference>
<protein>
    <submittedName>
        <fullName evidence="5">Hemerythrin domain protein</fullName>
    </submittedName>
</protein>
<dbReference type="InterPro" id="IPR035938">
    <property type="entry name" value="Hemerythrin-like_sf"/>
</dbReference>